<sequence>MMKISKKIWISIALVFGMVWHMGNFYAALDYVILIYGDLYFITDVSLVYMRLKDVHFNFRKAATTREWTRFLISSVVIWLLFFSLRSEFAFLLAILFPLILLPGLLIYDICATYIRKLFN</sequence>
<proteinExistence type="predicted"/>
<organism evidence="2 3">
    <name type="scientific">Bacteroides intestinalis</name>
    <dbReference type="NCBI Taxonomy" id="329854"/>
    <lineage>
        <taxon>Bacteria</taxon>
        <taxon>Pseudomonadati</taxon>
        <taxon>Bacteroidota</taxon>
        <taxon>Bacteroidia</taxon>
        <taxon>Bacteroidales</taxon>
        <taxon>Bacteroidaceae</taxon>
        <taxon>Bacteroides</taxon>
    </lineage>
</organism>
<evidence type="ECO:0000256" key="1">
    <source>
        <dbReference type="SAM" id="Phobius"/>
    </source>
</evidence>
<dbReference type="EMBL" id="QRZF01000002">
    <property type="protein sequence ID" value="RGV57374.1"/>
    <property type="molecule type" value="Genomic_DNA"/>
</dbReference>
<evidence type="ECO:0000313" key="3">
    <source>
        <dbReference type="Proteomes" id="UP000283850"/>
    </source>
</evidence>
<reference evidence="2 3" key="1">
    <citation type="submission" date="2018-08" db="EMBL/GenBank/DDBJ databases">
        <title>A genome reference for cultivated species of the human gut microbiota.</title>
        <authorList>
            <person name="Zou Y."/>
            <person name="Xue W."/>
            <person name="Luo G."/>
        </authorList>
    </citation>
    <scope>NUCLEOTIDE SEQUENCE [LARGE SCALE GENOMIC DNA]</scope>
    <source>
        <strain evidence="2 3">AF14-32</strain>
    </source>
</reference>
<keyword evidence="1" id="KW-1133">Transmembrane helix</keyword>
<comment type="caution">
    <text evidence="2">The sequence shown here is derived from an EMBL/GenBank/DDBJ whole genome shotgun (WGS) entry which is preliminary data.</text>
</comment>
<feature type="transmembrane region" description="Helical" evidence="1">
    <location>
        <begin position="91"/>
        <end position="115"/>
    </location>
</feature>
<dbReference type="Proteomes" id="UP000283850">
    <property type="component" value="Unassembled WGS sequence"/>
</dbReference>
<feature type="transmembrane region" description="Helical" evidence="1">
    <location>
        <begin position="7"/>
        <end position="27"/>
    </location>
</feature>
<keyword evidence="1" id="KW-0812">Transmembrane</keyword>
<gene>
    <name evidence="2" type="ORF">DWW10_04870</name>
</gene>
<protein>
    <submittedName>
        <fullName evidence="2">Uncharacterized protein</fullName>
    </submittedName>
</protein>
<feature type="transmembrane region" description="Helical" evidence="1">
    <location>
        <begin position="68"/>
        <end position="85"/>
    </location>
</feature>
<dbReference type="AlphaFoldDB" id="A0A412YJ00"/>
<evidence type="ECO:0000313" key="2">
    <source>
        <dbReference type="EMBL" id="RGV57374.1"/>
    </source>
</evidence>
<accession>A0A412YJ00</accession>
<feature type="transmembrane region" description="Helical" evidence="1">
    <location>
        <begin position="33"/>
        <end position="52"/>
    </location>
</feature>
<name>A0A412YJ00_9BACE</name>
<keyword evidence="1" id="KW-0472">Membrane</keyword>